<comment type="caution">
    <text evidence="1">The sequence shown here is derived from an EMBL/GenBank/DDBJ whole genome shotgun (WGS) entry which is preliminary data.</text>
</comment>
<dbReference type="Proteomes" id="UP000244722">
    <property type="component" value="Unassembled WGS sequence"/>
</dbReference>
<dbReference type="AlphaFoldDB" id="A0A2T7A2I8"/>
<reference evidence="1 2" key="1">
    <citation type="submission" date="2017-04" db="EMBL/GenBank/DDBJ databases">
        <title>Draft genome sequence of Tuber borchii Vittad., a whitish edible truffle.</title>
        <authorList>
            <consortium name="DOE Joint Genome Institute"/>
            <person name="Murat C."/>
            <person name="Kuo A."/>
            <person name="Barry K.W."/>
            <person name="Clum A."/>
            <person name="Dockter R.B."/>
            <person name="Fauchery L."/>
            <person name="Iotti M."/>
            <person name="Kohler A."/>
            <person name="Labutti K."/>
            <person name="Lindquist E.A."/>
            <person name="Lipzen A."/>
            <person name="Ohm R.A."/>
            <person name="Wang M."/>
            <person name="Grigoriev I.V."/>
            <person name="Zambonelli A."/>
            <person name="Martin F.M."/>
        </authorList>
    </citation>
    <scope>NUCLEOTIDE SEQUENCE [LARGE SCALE GENOMIC DNA]</scope>
    <source>
        <strain evidence="1 2">Tbo3840</strain>
    </source>
</reference>
<keyword evidence="2" id="KW-1185">Reference proteome</keyword>
<proteinExistence type="predicted"/>
<gene>
    <name evidence="1" type="ORF">B9Z19DRAFT_1062276</name>
</gene>
<protein>
    <submittedName>
        <fullName evidence="1">Uncharacterized protein</fullName>
    </submittedName>
</protein>
<name>A0A2T7A2I8_TUBBO</name>
<evidence type="ECO:0000313" key="2">
    <source>
        <dbReference type="Proteomes" id="UP000244722"/>
    </source>
</evidence>
<sequence>MPTLSVLAIFKIKSVLVLFLIVYIAPHVMLCASEDAKIAHQLQDILLSDTIPWGIARSYRDSQASPVVQFPTGLHFLGSQGVLTTRDAVQLGIRGHDKILLQPKYLGVDSTAPAICELGGSQLWYQVFYDAIGQSPLRQPVPIPQPSQF</sequence>
<accession>A0A2T7A2I8</accession>
<dbReference type="EMBL" id="NESQ01000036">
    <property type="protein sequence ID" value="PUU81939.1"/>
    <property type="molecule type" value="Genomic_DNA"/>
</dbReference>
<organism evidence="1 2">
    <name type="scientific">Tuber borchii</name>
    <name type="common">White truffle</name>
    <dbReference type="NCBI Taxonomy" id="42251"/>
    <lineage>
        <taxon>Eukaryota</taxon>
        <taxon>Fungi</taxon>
        <taxon>Dikarya</taxon>
        <taxon>Ascomycota</taxon>
        <taxon>Pezizomycotina</taxon>
        <taxon>Pezizomycetes</taxon>
        <taxon>Pezizales</taxon>
        <taxon>Tuberaceae</taxon>
        <taxon>Tuber</taxon>
    </lineage>
</organism>
<evidence type="ECO:0000313" key="1">
    <source>
        <dbReference type="EMBL" id="PUU81939.1"/>
    </source>
</evidence>